<organism evidence="2 3">
    <name type="scientific">Panacagrimonas perspica</name>
    <dbReference type="NCBI Taxonomy" id="381431"/>
    <lineage>
        <taxon>Bacteria</taxon>
        <taxon>Pseudomonadati</taxon>
        <taxon>Pseudomonadota</taxon>
        <taxon>Gammaproteobacteria</taxon>
        <taxon>Nevskiales</taxon>
        <taxon>Nevskiaceae</taxon>
        <taxon>Panacagrimonas</taxon>
    </lineage>
</organism>
<dbReference type="AlphaFoldDB" id="A0A4S3K016"/>
<dbReference type="InterPro" id="IPR016130">
    <property type="entry name" value="Tyr_Pase_AS"/>
</dbReference>
<dbReference type="Pfam" id="PF22785">
    <property type="entry name" value="Tc-R-P"/>
    <property type="match status" value="1"/>
</dbReference>
<dbReference type="SUPFAM" id="SSF52799">
    <property type="entry name" value="(Phosphotyrosine protein) phosphatases II"/>
    <property type="match status" value="1"/>
</dbReference>
<evidence type="ECO:0000313" key="2">
    <source>
        <dbReference type="EMBL" id="TDU28376.1"/>
    </source>
</evidence>
<protein>
    <submittedName>
        <fullName evidence="2">Cyclin-dependent kinase inhibitor 3 (CDKN3)</fullName>
    </submittedName>
</protein>
<dbReference type="InterPro" id="IPR050561">
    <property type="entry name" value="PTP"/>
</dbReference>
<name>A0A4S3K016_9GAMM</name>
<dbReference type="Proteomes" id="UP000295341">
    <property type="component" value="Unassembled WGS sequence"/>
</dbReference>
<dbReference type="OrthoDB" id="9806482at2"/>
<sequence length="146" mass="15627">MPRPRAGEWLQDEMRGLAQAGLDTVVSLLTAPEIRELDLVREAEHCEAAGLQFLSFPIPDRGVPASAADLRAFVRSLADQVRAGRKLGIHCRAGIGRSGLVAACVLSDLGVATDALFPMLGKARRIAVPDTPEQEAWVRSFIAGKA</sequence>
<comment type="caution">
    <text evidence="2">The sequence shown here is derived from an EMBL/GenBank/DDBJ whole genome shotgun (WGS) entry which is preliminary data.</text>
</comment>
<dbReference type="PROSITE" id="PS50056">
    <property type="entry name" value="TYR_PHOSPHATASE_2"/>
    <property type="match status" value="1"/>
</dbReference>
<reference evidence="2 3" key="1">
    <citation type="submission" date="2019-03" db="EMBL/GenBank/DDBJ databases">
        <title>Genomic Encyclopedia of Type Strains, Phase IV (KMG-IV): sequencing the most valuable type-strain genomes for metagenomic binning, comparative biology and taxonomic classification.</title>
        <authorList>
            <person name="Goeker M."/>
        </authorList>
    </citation>
    <scope>NUCLEOTIDE SEQUENCE [LARGE SCALE GENOMIC DNA]</scope>
    <source>
        <strain evidence="2 3">DSM 26377</strain>
    </source>
</reference>
<keyword evidence="3" id="KW-1185">Reference proteome</keyword>
<accession>A0A4S3K016</accession>
<dbReference type="PANTHER" id="PTHR23339">
    <property type="entry name" value="TYROSINE SPECIFIC PROTEIN PHOSPHATASE AND DUAL SPECIFICITY PROTEIN PHOSPHATASE"/>
    <property type="match status" value="1"/>
</dbReference>
<feature type="domain" description="Tyrosine specific protein phosphatases" evidence="1">
    <location>
        <begin position="68"/>
        <end position="135"/>
    </location>
</feature>
<dbReference type="Gene3D" id="3.90.190.10">
    <property type="entry name" value="Protein tyrosine phosphatase superfamily"/>
    <property type="match status" value="1"/>
</dbReference>
<evidence type="ECO:0000313" key="3">
    <source>
        <dbReference type="Proteomes" id="UP000295341"/>
    </source>
</evidence>
<evidence type="ECO:0000259" key="1">
    <source>
        <dbReference type="PROSITE" id="PS50056"/>
    </source>
</evidence>
<gene>
    <name evidence="2" type="ORF">DFR24_2745</name>
</gene>
<proteinExistence type="predicted"/>
<dbReference type="EMBL" id="SOBT01000009">
    <property type="protein sequence ID" value="TDU28376.1"/>
    <property type="molecule type" value="Genomic_DNA"/>
</dbReference>
<dbReference type="InterPro" id="IPR000387">
    <property type="entry name" value="Tyr_Pase_dom"/>
</dbReference>
<dbReference type="InterPro" id="IPR029021">
    <property type="entry name" value="Prot-tyrosine_phosphatase-like"/>
</dbReference>
<dbReference type="PROSITE" id="PS00383">
    <property type="entry name" value="TYR_PHOSPHATASE_1"/>
    <property type="match status" value="1"/>
</dbReference>